<dbReference type="AlphaFoldDB" id="A0A1J5U7P2"/>
<evidence type="ECO:0000313" key="1">
    <source>
        <dbReference type="EMBL" id="OIR20302.1"/>
    </source>
</evidence>
<evidence type="ECO:0000313" key="2">
    <source>
        <dbReference type="Proteomes" id="UP000183815"/>
    </source>
</evidence>
<reference evidence="1 2" key="1">
    <citation type="submission" date="2016-08" db="EMBL/GenBank/DDBJ databases">
        <title>New Insights into Marine Group III Euryarchaeota, from dark to light.</title>
        <authorList>
            <person name="Haro-Moreno J.M."/>
            <person name="Rodriguez-Valera F."/>
            <person name="Lopez-Garcia P."/>
            <person name="Moreira D."/>
            <person name="Martin-Cuadrado A.B."/>
        </authorList>
    </citation>
    <scope>NUCLEOTIDE SEQUENCE [LARGE SCALE GENOMIC DNA]</scope>
    <source>
        <strain evidence="1">CG-Bathy1</strain>
    </source>
</reference>
<evidence type="ECO:0008006" key="3">
    <source>
        <dbReference type="Google" id="ProtNLM"/>
    </source>
</evidence>
<sequence>MAYEDLTDTEKRVFDYIRGDDFVEKPWSTAEAAKKLSISEEIVYDALSNIAAKHKNHIHIHYRDGSIRIGAN</sequence>
<dbReference type="Proteomes" id="UP000183815">
    <property type="component" value="Unassembled WGS sequence"/>
</dbReference>
<gene>
    <name evidence="1" type="ORF">BEU04_00395</name>
</gene>
<name>A0A1J5U7P2_9ARCH</name>
<dbReference type="Gene3D" id="1.10.10.10">
    <property type="entry name" value="Winged helix-like DNA-binding domain superfamily/Winged helix DNA-binding domain"/>
    <property type="match status" value="1"/>
</dbReference>
<dbReference type="EMBL" id="MIYU01000001">
    <property type="protein sequence ID" value="OIR20302.1"/>
    <property type="molecule type" value="Genomic_DNA"/>
</dbReference>
<organism evidence="1 2">
    <name type="scientific">Marine Group III euryarchaeote CG-Bathy1</name>
    <dbReference type="NCBI Taxonomy" id="1889001"/>
    <lineage>
        <taxon>Archaea</taxon>
        <taxon>Methanobacteriati</taxon>
        <taxon>Thermoplasmatota</taxon>
        <taxon>Thermoplasmata</taxon>
        <taxon>Candidatus Thermoprofundales</taxon>
    </lineage>
</organism>
<protein>
    <recommendedName>
        <fullName evidence="3">Helix-turn-helix type 11 domain-containing protein</fullName>
    </recommendedName>
</protein>
<dbReference type="InterPro" id="IPR036388">
    <property type="entry name" value="WH-like_DNA-bd_sf"/>
</dbReference>
<proteinExistence type="predicted"/>
<accession>A0A1J5U7P2</accession>
<comment type="caution">
    <text evidence="1">The sequence shown here is derived from an EMBL/GenBank/DDBJ whole genome shotgun (WGS) entry which is preliminary data.</text>
</comment>